<proteinExistence type="predicted"/>
<evidence type="ECO:0000313" key="1">
    <source>
        <dbReference type="EMBL" id="GAH43664.1"/>
    </source>
</evidence>
<accession>X1GPX6</accession>
<organism evidence="1">
    <name type="scientific">marine sediment metagenome</name>
    <dbReference type="NCBI Taxonomy" id="412755"/>
    <lineage>
        <taxon>unclassified sequences</taxon>
        <taxon>metagenomes</taxon>
        <taxon>ecological metagenomes</taxon>
    </lineage>
</organism>
<dbReference type="EMBL" id="BARU01005965">
    <property type="protein sequence ID" value="GAH43664.1"/>
    <property type="molecule type" value="Genomic_DNA"/>
</dbReference>
<protein>
    <submittedName>
        <fullName evidence="1">Uncharacterized protein</fullName>
    </submittedName>
</protein>
<feature type="non-terminal residue" evidence="1">
    <location>
        <position position="1"/>
    </location>
</feature>
<comment type="caution">
    <text evidence="1">The sequence shown here is derived from an EMBL/GenBank/DDBJ whole genome shotgun (WGS) entry which is preliminary data.</text>
</comment>
<dbReference type="AlphaFoldDB" id="X1GPX6"/>
<name>X1GPX6_9ZZZZ</name>
<sequence>PSRIKPMCLGNLFAGVSFNSSKILTLREIITINTTINTTININRNIYYKFLLFELQFKFCPIPQLRI</sequence>
<reference evidence="1" key="1">
    <citation type="journal article" date="2014" name="Front. Microbiol.">
        <title>High frequency of phylogenetically diverse reductive dehalogenase-homologous genes in deep subseafloor sedimentary metagenomes.</title>
        <authorList>
            <person name="Kawai M."/>
            <person name="Futagami T."/>
            <person name="Toyoda A."/>
            <person name="Takaki Y."/>
            <person name="Nishi S."/>
            <person name="Hori S."/>
            <person name="Arai W."/>
            <person name="Tsubouchi T."/>
            <person name="Morono Y."/>
            <person name="Uchiyama I."/>
            <person name="Ito T."/>
            <person name="Fujiyama A."/>
            <person name="Inagaki F."/>
            <person name="Takami H."/>
        </authorList>
    </citation>
    <scope>NUCLEOTIDE SEQUENCE</scope>
    <source>
        <strain evidence="1">Expedition CK06-06</strain>
    </source>
</reference>
<gene>
    <name evidence="1" type="ORF">S03H2_11707</name>
</gene>